<accession>A0A813RI30</accession>
<gene>
    <name evidence="3" type="ORF">QVE165_LOCUS3254</name>
</gene>
<dbReference type="InterPro" id="IPR036084">
    <property type="entry name" value="Ser_inhib-like_sf"/>
</dbReference>
<reference evidence="3" key="1">
    <citation type="submission" date="2021-02" db="EMBL/GenBank/DDBJ databases">
        <authorList>
            <person name="Nowell W R."/>
        </authorList>
    </citation>
    <scope>NUCLEOTIDE SEQUENCE</scope>
</reference>
<protein>
    <recommendedName>
        <fullName evidence="2">TIL domain-containing protein</fullName>
    </recommendedName>
</protein>
<feature type="signal peptide" evidence="1">
    <location>
        <begin position="1"/>
        <end position="21"/>
    </location>
</feature>
<proteinExistence type="predicted"/>
<dbReference type="AlphaFoldDB" id="A0A813RI30"/>
<comment type="caution">
    <text evidence="3">The sequence shown here is derived from an EMBL/GenBank/DDBJ whole genome shotgun (WGS) entry which is preliminary data.</text>
</comment>
<feature type="chain" id="PRO_5032990206" description="TIL domain-containing protein" evidence="1">
    <location>
        <begin position="22"/>
        <end position="86"/>
    </location>
</feature>
<name>A0A813RI30_9BILA</name>
<feature type="domain" description="TIL" evidence="2">
    <location>
        <begin position="29"/>
        <end position="86"/>
    </location>
</feature>
<evidence type="ECO:0000259" key="2">
    <source>
        <dbReference type="Pfam" id="PF01826"/>
    </source>
</evidence>
<dbReference type="Proteomes" id="UP000663832">
    <property type="component" value="Unassembled WGS sequence"/>
</dbReference>
<evidence type="ECO:0000313" key="3">
    <source>
        <dbReference type="EMBL" id="CAF0782732.1"/>
    </source>
</evidence>
<dbReference type="SUPFAM" id="SSF57567">
    <property type="entry name" value="Serine protease inhibitors"/>
    <property type="match status" value="1"/>
</dbReference>
<evidence type="ECO:0000256" key="1">
    <source>
        <dbReference type="SAM" id="SignalP"/>
    </source>
</evidence>
<keyword evidence="4" id="KW-1185">Reference proteome</keyword>
<keyword evidence="1" id="KW-0732">Signal</keyword>
<evidence type="ECO:0000313" key="4">
    <source>
        <dbReference type="Proteomes" id="UP000663832"/>
    </source>
</evidence>
<dbReference type="EMBL" id="CAJNOM010000011">
    <property type="protein sequence ID" value="CAF0782732.1"/>
    <property type="molecule type" value="Genomic_DNA"/>
</dbReference>
<sequence length="86" mass="9939">MIYLRISSIVYALIIIVFIESRVLYNETCGPGEQYENCGIECQRTYANIQIPQKQCHHMCAIGCFCINGYVRQHDENSLCIQEIEC</sequence>
<organism evidence="3 4">
    <name type="scientific">Adineta steineri</name>
    <dbReference type="NCBI Taxonomy" id="433720"/>
    <lineage>
        <taxon>Eukaryota</taxon>
        <taxon>Metazoa</taxon>
        <taxon>Spiralia</taxon>
        <taxon>Gnathifera</taxon>
        <taxon>Rotifera</taxon>
        <taxon>Eurotatoria</taxon>
        <taxon>Bdelloidea</taxon>
        <taxon>Adinetida</taxon>
        <taxon>Adinetidae</taxon>
        <taxon>Adineta</taxon>
    </lineage>
</organism>
<dbReference type="InterPro" id="IPR002919">
    <property type="entry name" value="TIL_dom"/>
</dbReference>
<dbReference type="CDD" id="cd19941">
    <property type="entry name" value="TIL"/>
    <property type="match status" value="1"/>
</dbReference>
<dbReference type="Gene3D" id="2.10.25.10">
    <property type="entry name" value="Laminin"/>
    <property type="match status" value="1"/>
</dbReference>
<dbReference type="OrthoDB" id="6236007at2759"/>
<dbReference type="Pfam" id="PF01826">
    <property type="entry name" value="TIL"/>
    <property type="match status" value="1"/>
</dbReference>